<name>A0A0F9F5T4_9ZZZZ</name>
<accession>A0A0F9F5T4</accession>
<gene>
    <name evidence="1" type="ORF">LCGC14_2283690</name>
</gene>
<sequence length="125" mass="14326">MTIQDQIRQQAADLKFDITTQQINRVAGTLRYCRIRIASNLDPLIRKELQRLMQQAQKELPTVEADVLASANTARDGTFKKIDDSLRQGNCPRCGKKMRNVNLADYTPALYCEGECRITLWPQEK</sequence>
<evidence type="ECO:0000313" key="1">
    <source>
        <dbReference type="EMBL" id="KKL52615.1"/>
    </source>
</evidence>
<dbReference type="AlphaFoldDB" id="A0A0F9F5T4"/>
<reference evidence="1" key="1">
    <citation type="journal article" date="2015" name="Nature">
        <title>Complex archaea that bridge the gap between prokaryotes and eukaryotes.</title>
        <authorList>
            <person name="Spang A."/>
            <person name="Saw J.H."/>
            <person name="Jorgensen S.L."/>
            <person name="Zaremba-Niedzwiedzka K."/>
            <person name="Martijn J."/>
            <person name="Lind A.E."/>
            <person name="van Eijk R."/>
            <person name="Schleper C."/>
            <person name="Guy L."/>
            <person name="Ettema T.J."/>
        </authorList>
    </citation>
    <scope>NUCLEOTIDE SEQUENCE</scope>
</reference>
<comment type="caution">
    <text evidence="1">The sequence shown here is derived from an EMBL/GenBank/DDBJ whole genome shotgun (WGS) entry which is preliminary data.</text>
</comment>
<organism evidence="1">
    <name type="scientific">marine sediment metagenome</name>
    <dbReference type="NCBI Taxonomy" id="412755"/>
    <lineage>
        <taxon>unclassified sequences</taxon>
        <taxon>metagenomes</taxon>
        <taxon>ecological metagenomes</taxon>
    </lineage>
</organism>
<proteinExistence type="predicted"/>
<protein>
    <submittedName>
        <fullName evidence="1">Uncharacterized protein</fullName>
    </submittedName>
</protein>
<dbReference type="EMBL" id="LAZR01031829">
    <property type="protein sequence ID" value="KKL52615.1"/>
    <property type="molecule type" value="Genomic_DNA"/>
</dbReference>